<keyword evidence="4" id="KW-0309">Germination</keyword>
<feature type="transmembrane region" description="Helical" evidence="9">
    <location>
        <begin position="252"/>
        <end position="273"/>
    </location>
</feature>
<organism evidence="10 11">
    <name type="scientific">Thermaerobacter subterraneus DSM 13965</name>
    <dbReference type="NCBI Taxonomy" id="867903"/>
    <lineage>
        <taxon>Bacteria</taxon>
        <taxon>Bacillati</taxon>
        <taxon>Bacillota</taxon>
        <taxon>Clostridia</taxon>
        <taxon>Eubacteriales</taxon>
        <taxon>Clostridiales Family XVII. Incertae Sedis</taxon>
        <taxon>Thermaerobacter</taxon>
    </lineage>
</organism>
<dbReference type="GO" id="GO:0009847">
    <property type="term" value="P:spore germination"/>
    <property type="evidence" value="ECO:0007669"/>
    <property type="project" value="InterPro"/>
</dbReference>
<evidence type="ECO:0000256" key="9">
    <source>
        <dbReference type="SAM" id="Phobius"/>
    </source>
</evidence>
<feature type="transmembrane region" description="Helical" evidence="9">
    <location>
        <begin position="116"/>
        <end position="136"/>
    </location>
</feature>
<evidence type="ECO:0000256" key="6">
    <source>
        <dbReference type="ARBA" id="ARBA00022989"/>
    </source>
</evidence>
<reference evidence="10" key="1">
    <citation type="submission" date="2010-10" db="EMBL/GenBank/DDBJ databases">
        <authorList>
            <consortium name="US DOE Joint Genome Institute (JGI-PGF)"/>
            <person name="Lucas S."/>
            <person name="Copeland A."/>
            <person name="Lapidus A."/>
            <person name="Bruce D."/>
            <person name="Goodwin L."/>
            <person name="Pitluck S."/>
            <person name="Kyrpides N."/>
            <person name="Mavromatis K."/>
            <person name="Detter J.C."/>
            <person name="Han C."/>
            <person name="Land M."/>
            <person name="Hauser L."/>
            <person name="Markowitz V."/>
            <person name="Cheng J.-F."/>
            <person name="Hugenholtz P."/>
            <person name="Woyke T."/>
            <person name="Wu D."/>
            <person name="Pukall R."/>
            <person name="Wahrenburg C."/>
            <person name="Brambilla E."/>
            <person name="Klenk H.-P."/>
            <person name="Eisen J.A."/>
        </authorList>
    </citation>
    <scope>NUCLEOTIDE SEQUENCE [LARGE SCALE GENOMIC DNA]</scope>
    <source>
        <strain evidence="10">DSM 13965</strain>
    </source>
</reference>
<dbReference type="AlphaFoldDB" id="K6PS75"/>
<dbReference type="InterPro" id="IPR004761">
    <property type="entry name" value="Spore_GerAB"/>
</dbReference>
<dbReference type="STRING" id="867903.ThesuDRAFT_01577"/>
<gene>
    <name evidence="10" type="ORF">ThesuDRAFT_01577</name>
</gene>
<comment type="caution">
    <text evidence="10">The sequence shown here is derived from an EMBL/GenBank/DDBJ whole genome shotgun (WGS) entry which is preliminary data.</text>
</comment>
<dbReference type="HOGENOM" id="CLU_625458_0_0_9"/>
<evidence type="ECO:0000313" key="10">
    <source>
        <dbReference type="EMBL" id="EKP95817.1"/>
    </source>
</evidence>
<evidence type="ECO:0000256" key="5">
    <source>
        <dbReference type="ARBA" id="ARBA00022692"/>
    </source>
</evidence>
<evidence type="ECO:0000256" key="8">
    <source>
        <dbReference type="SAM" id="MobiDB-lite"/>
    </source>
</evidence>
<feature type="transmembrane region" description="Helical" evidence="9">
    <location>
        <begin position="308"/>
        <end position="327"/>
    </location>
</feature>
<feature type="transmembrane region" description="Helical" evidence="9">
    <location>
        <begin position="72"/>
        <end position="95"/>
    </location>
</feature>
<feature type="transmembrane region" description="Helical" evidence="9">
    <location>
        <begin position="339"/>
        <end position="359"/>
    </location>
</feature>
<keyword evidence="11" id="KW-1185">Reference proteome</keyword>
<dbReference type="eggNOG" id="COG0531">
    <property type="taxonomic scope" value="Bacteria"/>
</dbReference>
<reference evidence="10" key="2">
    <citation type="submission" date="2012-10" db="EMBL/GenBank/DDBJ databases">
        <title>Improved high-quality draft of Thermaerobacter subterraneus C21, DSM 13965.</title>
        <authorList>
            <consortium name="DOE Joint Genome Institute"/>
            <person name="Eisen J."/>
            <person name="Huntemann M."/>
            <person name="Wei C.-L."/>
            <person name="Han J."/>
            <person name="Detter J.C."/>
            <person name="Han C."/>
            <person name="Tapia R."/>
            <person name="Chen A."/>
            <person name="Kyrpides N."/>
            <person name="Mavromatis K."/>
            <person name="Markowitz V."/>
            <person name="Szeto E."/>
            <person name="Ivanova N."/>
            <person name="Mikhailova N."/>
            <person name="Ovchinnikova G."/>
            <person name="Pagani I."/>
            <person name="Pati A."/>
            <person name="Goodwin L."/>
            <person name="Nordberg H.P."/>
            <person name="Cantor M.N."/>
            <person name="Hua S.X."/>
            <person name="Woyke T."/>
            <person name="Eisen J."/>
            <person name="Klenk H.-P."/>
        </authorList>
    </citation>
    <scope>NUCLEOTIDE SEQUENCE [LARGE SCALE GENOMIC DNA]</scope>
    <source>
        <strain evidence="10">DSM 13965</strain>
    </source>
</reference>
<dbReference type="GO" id="GO:0016020">
    <property type="term" value="C:membrane"/>
    <property type="evidence" value="ECO:0007669"/>
    <property type="project" value="UniProtKB-SubCell"/>
</dbReference>
<keyword evidence="6 9" id="KW-1133">Transmembrane helix</keyword>
<dbReference type="PANTHER" id="PTHR34975:SF2">
    <property type="entry name" value="SPORE GERMINATION PROTEIN A2"/>
    <property type="match status" value="1"/>
</dbReference>
<evidence type="ECO:0000313" key="11">
    <source>
        <dbReference type="Proteomes" id="UP000005710"/>
    </source>
</evidence>
<feature type="region of interest" description="Disordered" evidence="8">
    <location>
        <begin position="1"/>
        <end position="29"/>
    </location>
</feature>
<protein>
    <submittedName>
        <fullName evidence="10">Spore germination protein</fullName>
    </submittedName>
</protein>
<evidence type="ECO:0000256" key="1">
    <source>
        <dbReference type="ARBA" id="ARBA00004141"/>
    </source>
</evidence>
<comment type="subcellular location">
    <subcellularLocation>
        <location evidence="1">Membrane</location>
        <topology evidence="1">Multi-pass membrane protein</topology>
    </subcellularLocation>
</comment>
<comment type="similarity">
    <text evidence="2">Belongs to the amino acid-polyamine-organocation (APC) superfamily. Spore germination protein (SGP) (TC 2.A.3.9) family.</text>
</comment>
<accession>K6PS75</accession>
<evidence type="ECO:0000256" key="3">
    <source>
        <dbReference type="ARBA" id="ARBA00022448"/>
    </source>
</evidence>
<feature type="transmembrane region" description="Helical" evidence="9">
    <location>
        <begin position="178"/>
        <end position="198"/>
    </location>
</feature>
<feature type="transmembrane region" description="Helical" evidence="9">
    <location>
        <begin position="151"/>
        <end position="171"/>
    </location>
</feature>
<dbReference type="Proteomes" id="UP000005710">
    <property type="component" value="Unassembled WGS sequence"/>
</dbReference>
<evidence type="ECO:0000256" key="4">
    <source>
        <dbReference type="ARBA" id="ARBA00022544"/>
    </source>
</evidence>
<feature type="transmembrane region" description="Helical" evidence="9">
    <location>
        <begin position="371"/>
        <end position="390"/>
    </location>
</feature>
<sequence>MVAGPRAPRVAGTGPAARRKVATASAAPEATRSTGRAGAWLSGRGLVALFFFTLFQFQLLDGPMWLARAAGRFGWLVELLGALMGLPLVLLMVDLASRFPGQTVYQYARRLLGRPVAFVTNGLILLYGVIFLGYFLRQFVIVVQTYLLPRTPIWAITALVTSGIVLVVSLGPMALNRLAQMLFLPVVAASGIMLAIAMRNVDLLLLAPVWPIPTAVLAAVPTTAFSPFIPIKHLPVQLAMVRRPQDHRRSLVLTYVAVALFKVIATAATLAIFSHRGVALMAWPGLEALRVVQVPLALLEELGLPGLVVYQVVLFVSSAVFFVSDYVGLPVWLGLGPRVMPWLLPVLAAAAAAVCLAPQDEAQLDLLRRVVMYGGLYSAVFYPGVLWLVARWRRVGAEAAP</sequence>
<evidence type="ECO:0000256" key="2">
    <source>
        <dbReference type="ARBA" id="ARBA00007998"/>
    </source>
</evidence>
<keyword evidence="3" id="KW-0813">Transport</keyword>
<feature type="transmembrane region" description="Helical" evidence="9">
    <location>
        <begin position="210"/>
        <end position="231"/>
    </location>
</feature>
<dbReference type="EMBL" id="AENY02000002">
    <property type="protein sequence ID" value="EKP95817.1"/>
    <property type="molecule type" value="Genomic_DNA"/>
</dbReference>
<dbReference type="PANTHER" id="PTHR34975">
    <property type="entry name" value="SPORE GERMINATION PROTEIN A2"/>
    <property type="match status" value="1"/>
</dbReference>
<keyword evidence="5 9" id="KW-0812">Transmembrane</keyword>
<name>K6PS75_9FIRM</name>
<dbReference type="Pfam" id="PF03845">
    <property type="entry name" value="Spore_permease"/>
    <property type="match status" value="1"/>
</dbReference>
<keyword evidence="7 9" id="KW-0472">Membrane</keyword>
<proteinExistence type="inferred from homology"/>
<feature type="transmembrane region" description="Helical" evidence="9">
    <location>
        <begin position="41"/>
        <end position="60"/>
    </location>
</feature>
<evidence type="ECO:0000256" key="7">
    <source>
        <dbReference type="ARBA" id="ARBA00023136"/>
    </source>
</evidence>